<dbReference type="Pfam" id="PF00149">
    <property type="entry name" value="Metallophos"/>
    <property type="match status" value="1"/>
</dbReference>
<dbReference type="RefSeq" id="WP_166031488.1">
    <property type="nucleotide sequence ID" value="NZ_CP048877.1"/>
</dbReference>
<dbReference type="GO" id="GO:0051536">
    <property type="term" value="F:iron-sulfur cluster binding"/>
    <property type="evidence" value="ECO:0007669"/>
    <property type="project" value="UniProtKB-KW"/>
</dbReference>
<dbReference type="SUPFAM" id="SSF56300">
    <property type="entry name" value="Metallo-dependent phosphatases"/>
    <property type="match status" value="1"/>
</dbReference>
<reference evidence="4 5" key="1">
    <citation type="submission" date="2020-02" db="EMBL/GenBank/DDBJ databases">
        <title>Genome analysis of Thermosulfuriphilus ammonigenes ST65T, an anaerobic thermophilic chemolithoautotrophic bacterium isolated from a deep-sea hydrothermal vent.</title>
        <authorList>
            <person name="Slobodkina G."/>
            <person name="Allioux M."/>
            <person name="Merkel A."/>
            <person name="Alain K."/>
            <person name="Jebbar M."/>
            <person name="Slobodkin A."/>
        </authorList>
    </citation>
    <scope>NUCLEOTIDE SEQUENCE [LARGE SCALE GENOMIC DNA]</scope>
    <source>
        <strain evidence="4 5">ST65</strain>
    </source>
</reference>
<proteinExistence type="predicted"/>
<evidence type="ECO:0000313" key="4">
    <source>
        <dbReference type="EMBL" id="QIJ71266.1"/>
    </source>
</evidence>
<keyword evidence="1" id="KW-0408">Iron</keyword>
<evidence type="ECO:0000256" key="3">
    <source>
        <dbReference type="SAM" id="SignalP"/>
    </source>
</evidence>
<keyword evidence="5" id="KW-1185">Reference proteome</keyword>
<evidence type="ECO:0000313" key="5">
    <source>
        <dbReference type="Proteomes" id="UP000502179"/>
    </source>
</evidence>
<keyword evidence="3" id="KW-0732">Signal</keyword>
<dbReference type="InterPro" id="IPR029052">
    <property type="entry name" value="Metallo-depent_PP-like"/>
</dbReference>
<dbReference type="PANTHER" id="PTHR43143">
    <property type="entry name" value="METALLOPHOSPHOESTERASE, CALCINEURIN SUPERFAMILY"/>
    <property type="match status" value="1"/>
</dbReference>
<sequence length="359" mass="41750">MKKKKGLNRRAFLKKASLVAAASTLPLNLVEVVWGKEEGEKFTFACISDAHLTHIKGTKFVRNFDEGLSKAVAEVNFMWPRPDFVVFGGDLAQLGKKEEIDHGLEILSKIDVPIKFVIGEHDYYLDLGEHWQEKVSKLYYSFDHKGVHFVVLNSILTYEDWMKKWPSAEERMNQMARLDNPQGSPFMVGEEQRSWLKKDLARVNPETPIVVLSHSPLYKIFKPWNFWTDDAEAVQEILSPFKKVTVLHGHVHQVLYNQIGNISFLAFMSTAWPWPYPVSYTQKPNMVPKMTVFMNRADPFHERDGTGWSYVDLESGRVIHHYQLWENQPRTVYFDQEVGHPVDSKYQDPDKRIPPQEHY</sequence>
<dbReference type="Gene3D" id="3.60.21.10">
    <property type="match status" value="1"/>
</dbReference>
<dbReference type="PANTHER" id="PTHR43143:SF1">
    <property type="entry name" value="SERINE_THREONINE-PROTEIN PHOSPHATASE CPPED1"/>
    <property type="match status" value="1"/>
</dbReference>
<keyword evidence="1" id="KW-0479">Metal-binding</keyword>
<feature type="region of interest" description="Disordered" evidence="2">
    <location>
        <begin position="340"/>
        <end position="359"/>
    </location>
</feature>
<name>A0A6G7PUN0_9BACT</name>
<dbReference type="Proteomes" id="UP000502179">
    <property type="component" value="Chromosome"/>
</dbReference>
<dbReference type="EMBL" id="CP048877">
    <property type="protein sequence ID" value="QIJ71266.1"/>
    <property type="molecule type" value="Genomic_DNA"/>
</dbReference>
<keyword evidence="1" id="KW-0411">Iron-sulfur</keyword>
<feature type="chain" id="PRO_5043512415" evidence="3">
    <location>
        <begin position="23"/>
        <end position="359"/>
    </location>
</feature>
<protein>
    <submittedName>
        <fullName evidence="4">Serine/threonine protein phosphatase</fullName>
    </submittedName>
</protein>
<organism evidence="4 5">
    <name type="scientific">Thermosulfuriphilus ammonigenes</name>
    <dbReference type="NCBI Taxonomy" id="1936021"/>
    <lineage>
        <taxon>Bacteria</taxon>
        <taxon>Pseudomonadati</taxon>
        <taxon>Thermodesulfobacteriota</taxon>
        <taxon>Thermodesulfobacteria</taxon>
        <taxon>Thermodesulfobacteriales</taxon>
        <taxon>Thermodesulfobacteriaceae</taxon>
        <taxon>Thermosulfuriphilus</taxon>
    </lineage>
</organism>
<dbReference type="KEGG" id="tav:G4V39_02755"/>
<dbReference type="InterPro" id="IPR051918">
    <property type="entry name" value="STPP_CPPED1"/>
</dbReference>
<dbReference type="PROSITE" id="PS51318">
    <property type="entry name" value="TAT"/>
    <property type="match status" value="1"/>
</dbReference>
<accession>A0A6G7PUN0</accession>
<dbReference type="GO" id="GO:0016787">
    <property type="term" value="F:hydrolase activity"/>
    <property type="evidence" value="ECO:0007669"/>
    <property type="project" value="InterPro"/>
</dbReference>
<dbReference type="InterPro" id="IPR006311">
    <property type="entry name" value="TAT_signal"/>
</dbReference>
<feature type="signal peptide" evidence="3">
    <location>
        <begin position="1"/>
        <end position="22"/>
    </location>
</feature>
<dbReference type="AlphaFoldDB" id="A0A6G7PUN0"/>
<evidence type="ECO:0000256" key="2">
    <source>
        <dbReference type="SAM" id="MobiDB-lite"/>
    </source>
</evidence>
<evidence type="ECO:0000256" key="1">
    <source>
        <dbReference type="ARBA" id="ARBA00023014"/>
    </source>
</evidence>
<gene>
    <name evidence="4" type="ORF">G4V39_02755</name>
</gene>
<dbReference type="InterPro" id="IPR004843">
    <property type="entry name" value="Calcineurin-like_PHP"/>
</dbReference>